<evidence type="ECO:0000313" key="6">
    <source>
        <dbReference type="Proteomes" id="UP000035682"/>
    </source>
</evidence>
<dbReference type="PROSITE" id="PS51864">
    <property type="entry name" value="ASTACIN"/>
    <property type="match status" value="1"/>
</dbReference>
<dbReference type="STRING" id="34506.A0A090N023"/>
<dbReference type="InterPro" id="IPR024079">
    <property type="entry name" value="MetalloPept_cat_dom_sf"/>
</dbReference>
<dbReference type="SMART" id="SM00235">
    <property type="entry name" value="ZnMc"/>
    <property type="match status" value="1"/>
</dbReference>
<evidence type="ECO:0000256" key="3">
    <source>
        <dbReference type="RuleBase" id="RU361183"/>
    </source>
</evidence>
<keyword evidence="1" id="KW-1015">Disulfide bond</keyword>
<dbReference type="AlphaFoldDB" id="A0A090N023"/>
<reference evidence="5 6" key="1">
    <citation type="submission" date="2014-09" db="EMBL/GenBank/DDBJ databases">
        <authorList>
            <person name="Martin A.A."/>
        </authorList>
    </citation>
    <scope>NUCLEOTIDE SEQUENCE</scope>
    <source>
        <strain evidence="6">ED321</strain>
        <strain evidence="5">ED321 Heterogonic</strain>
    </source>
</reference>
<evidence type="ECO:0000256" key="1">
    <source>
        <dbReference type="ARBA" id="ARBA00023157"/>
    </source>
</evidence>
<dbReference type="SUPFAM" id="SSF55486">
    <property type="entry name" value="Metalloproteases ('zincins'), catalytic domain"/>
    <property type="match status" value="1"/>
</dbReference>
<keyword evidence="3" id="KW-0862">Zinc</keyword>
<dbReference type="Proteomes" id="UP000035682">
    <property type="component" value="Unplaced"/>
</dbReference>
<keyword evidence="6" id="KW-1185">Reference proteome</keyword>
<evidence type="ECO:0000313" key="8">
    <source>
        <dbReference type="WormBase" id="SRAE_2000458110"/>
    </source>
</evidence>
<reference evidence="7" key="2">
    <citation type="submission" date="2020-12" db="UniProtKB">
        <authorList>
            <consortium name="WormBaseParasite"/>
        </authorList>
    </citation>
    <scope>IDENTIFICATION</scope>
</reference>
<dbReference type="RefSeq" id="XP_024509134.1">
    <property type="nucleotide sequence ID" value="XM_024643467.1"/>
</dbReference>
<organism evidence="5">
    <name type="scientific">Strongyloides ratti</name>
    <name type="common">Parasitic roundworm</name>
    <dbReference type="NCBI Taxonomy" id="34506"/>
    <lineage>
        <taxon>Eukaryota</taxon>
        <taxon>Metazoa</taxon>
        <taxon>Ecdysozoa</taxon>
        <taxon>Nematoda</taxon>
        <taxon>Chromadorea</taxon>
        <taxon>Rhabditida</taxon>
        <taxon>Tylenchina</taxon>
        <taxon>Panagrolaimomorpha</taxon>
        <taxon>Strongyloidoidea</taxon>
        <taxon>Strongyloididae</taxon>
        <taxon>Strongyloides</taxon>
    </lineage>
</organism>
<keyword evidence="3" id="KW-0479">Metal-binding</keyword>
<dbReference type="PRINTS" id="PR00480">
    <property type="entry name" value="ASTACIN"/>
</dbReference>
<accession>A0A090N023</accession>
<dbReference type="GO" id="GO:0004222">
    <property type="term" value="F:metalloendopeptidase activity"/>
    <property type="evidence" value="ECO:0007669"/>
    <property type="project" value="UniProtKB-UniRule"/>
</dbReference>
<dbReference type="GO" id="GO:0006508">
    <property type="term" value="P:proteolysis"/>
    <property type="evidence" value="ECO:0007669"/>
    <property type="project" value="UniProtKB-KW"/>
</dbReference>
<feature type="active site" evidence="2">
    <location>
        <position position="131"/>
    </location>
</feature>
<gene>
    <name evidence="5 7 8" type="ORF">SRAE_2000458110</name>
</gene>
<dbReference type="Gene3D" id="3.40.390.10">
    <property type="entry name" value="Collagenase (Catalytic Domain)"/>
    <property type="match status" value="1"/>
</dbReference>
<dbReference type="InterPro" id="IPR001506">
    <property type="entry name" value="Peptidase_M12A"/>
</dbReference>
<dbReference type="CTD" id="36382306"/>
<dbReference type="WBParaSite" id="SRAE_2000458110.1">
    <property type="protein sequence ID" value="SRAE_2000458110.1"/>
    <property type="gene ID" value="WBGene00264813"/>
</dbReference>
<keyword evidence="3" id="KW-0378">Hydrolase</keyword>
<dbReference type="GO" id="GO:0008270">
    <property type="term" value="F:zinc ion binding"/>
    <property type="evidence" value="ECO:0007669"/>
    <property type="project" value="InterPro"/>
</dbReference>
<feature type="domain" description="Peptidase M12A" evidence="4">
    <location>
        <begin position="40"/>
        <end position="233"/>
    </location>
</feature>
<dbReference type="EC" id="3.4.24.-" evidence="3"/>
<dbReference type="PANTHER" id="PTHR10127:SF802">
    <property type="entry name" value="ZINC METALLOPROTEINASE NAS-10"/>
    <property type="match status" value="1"/>
</dbReference>
<keyword evidence="3" id="KW-0482">Metalloprotease</keyword>
<sequence length="387" mass="45897">MFYRYIILLLIFIITIKAFGFTNFSNPFFDDNFVVQRKKRGILKFKSNLWSEREIEFYINDTLNYNTILYALYLIRKETCLKFKQTYNPKKALFSYQPDKYYHTKLGKGIEIPHKIYVHISVKNIKLIIRETMRALGIDYEHNRPDRNRYVIINIFNINPFFFNFFEKRSSRTVDTYGFGYDYRSIMHFSSYEYSMKGRKTIESRDKLMISSIGKSEIFTFNDIKLLNYKYCTFNNIPRIHCRHYGYPDPKLPTRCKCLPFMYGDLCQFRLENRGLCTHQNSFLATPTISTNTILVGGICYFYIGSDNGGKIKLQIKYNNDSNIFYNNKEYHGIEVKYKSDLSVSGVYYPPTSIPLNIISETDMIVIQSKFTPQITKVSISYREILQ</sequence>
<dbReference type="WormBase" id="SRAE_2000458110">
    <property type="protein sequence ID" value="SRP10793"/>
    <property type="gene ID" value="WBGene00264813"/>
</dbReference>
<evidence type="ECO:0000259" key="4">
    <source>
        <dbReference type="PROSITE" id="PS51864"/>
    </source>
</evidence>
<name>A0A090N023_STRRB</name>
<keyword evidence="3" id="KW-0645">Protease</keyword>
<evidence type="ECO:0000313" key="5">
    <source>
        <dbReference type="EMBL" id="CEF69935.1"/>
    </source>
</evidence>
<dbReference type="EMBL" id="LN609529">
    <property type="protein sequence ID" value="CEF69935.1"/>
    <property type="molecule type" value="Genomic_DNA"/>
</dbReference>
<comment type="cofactor">
    <cofactor evidence="3">
        <name>Zn(2+)</name>
        <dbReference type="ChEBI" id="CHEBI:29105"/>
    </cofactor>
    <text evidence="3">Binds 1 zinc ion per subunit.</text>
</comment>
<dbReference type="InterPro" id="IPR006026">
    <property type="entry name" value="Peptidase_Metallo"/>
</dbReference>
<comment type="caution">
    <text evidence="2">Lacks conserved residue(s) required for the propagation of feature annotation.</text>
</comment>
<evidence type="ECO:0000313" key="7">
    <source>
        <dbReference type="WBParaSite" id="SRAE_2000458110.1"/>
    </source>
</evidence>
<dbReference type="OrthoDB" id="5819035at2759"/>
<evidence type="ECO:0000256" key="2">
    <source>
        <dbReference type="PROSITE-ProRule" id="PRU01211"/>
    </source>
</evidence>
<dbReference type="PANTHER" id="PTHR10127">
    <property type="entry name" value="DISCOIDIN, CUB, EGF, LAMININ , AND ZINC METALLOPROTEASE DOMAIN CONTAINING"/>
    <property type="match status" value="1"/>
</dbReference>
<protein>
    <recommendedName>
        <fullName evidence="3">Metalloendopeptidase</fullName>
        <ecNumber evidence="3">3.4.24.-</ecNumber>
    </recommendedName>
</protein>
<dbReference type="GeneID" id="36382306"/>
<dbReference type="Pfam" id="PF01400">
    <property type="entry name" value="Astacin"/>
    <property type="match status" value="1"/>
</dbReference>
<proteinExistence type="predicted"/>